<keyword evidence="2" id="KW-0813">Transport</keyword>
<dbReference type="SMART" id="SM00913">
    <property type="entry name" value="IBN_N"/>
    <property type="match status" value="1"/>
</dbReference>
<proteinExistence type="predicted"/>
<dbReference type="AlphaFoldDB" id="J7RKM0"/>
<dbReference type="GO" id="GO:0031267">
    <property type="term" value="F:small GTPase binding"/>
    <property type="evidence" value="ECO:0007669"/>
    <property type="project" value="InterPro"/>
</dbReference>
<dbReference type="InterPro" id="IPR001494">
    <property type="entry name" value="Importin-beta_N"/>
</dbReference>
<dbReference type="InterPro" id="IPR056840">
    <property type="entry name" value="HEAT_IPO9_central"/>
</dbReference>
<dbReference type="HOGENOM" id="CLU_008920_1_1_1"/>
<dbReference type="Proteomes" id="UP000006310">
    <property type="component" value="Chromosome 4"/>
</dbReference>
<dbReference type="OrthoDB" id="431626at2759"/>
<reference evidence="6 7" key="1">
    <citation type="journal article" date="2011" name="Proc. Natl. Acad. Sci. U.S.A.">
        <title>Evolutionary erosion of yeast sex chromosomes by mating-type switching accidents.</title>
        <authorList>
            <person name="Gordon J.L."/>
            <person name="Armisen D."/>
            <person name="Proux-Wera E."/>
            <person name="Oheigeartaigh S.S."/>
            <person name="Byrne K.P."/>
            <person name="Wolfe K.H."/>
        </authorList>
    </citation>
    <scope>NUCLEOTIDE SEQUENCE [LARGE SCALE GENOMIC DNA]</scope>
    <source>
        <strain evidence="7">ATCC MYA-139 / BCRC 22969 / CBS 8797 / CCRC 22969 / KCTC 17520 / NBRC 10181 / NCYC 3082</strain>
    </source>
</reference>
<reference evidence="7" key="2">
    <citation type="submission" date="2012-08" db="EMBL/GenBank/DDBJ databases">
        <title>Genome sequence of Kazachstania naganishii.</title>
        <authorList>
            <person name="Gordon J.L."/>
            <person name="Armisen D."/>
            <person name="Proux-Wera E."/>
            <person name="OhEigeartaigh S.S."/>
            <person name="Byrne K.P."/>
            <person name="Wolfe K.H."/>
        </authorList>
    </citation>
    <scope>NUCLEOTIDE SEQUENCE [LARGE SCALE GENOMIC DNA]</scope>
    <source>
        <strain evidence="7">ATCC MYA-139 / BCRC 22969 / CBS 8797 / CCRC 22969 / KCTC 17520 / NBRC 10181 / NCYC 3082</strain>
    </source>
</reference>
<dbReference type="GO" id="GO:0000511">
    <property type="term" value="F:H2A-H2B histone complex chaperone activity"/>
    <property type="evidence" value="ECO:0007669"/>
    <property type="project" value="EnsemblFungi"/>
</dbReference>
<dbReference type="GO" id="GO:0061608">
    <property type="term" value="F:nuclear import signal receptor activity"/>
    <property type="evidence" value="ECO:0007669"/>
    <property type="project" value="EnsemblFungi"/>
</dbReference>
<dbReference type="eggNOG" id="KOG2274">
    <property type="taxonomic scope" value="Eukaryota"/>
</dbReference>
<gene>
    <name evidence="6" type="primary">KNAG0D02940</name>
    <name evidence="6" type="ordered locus">KNAG_0D02940</name>
</gene>
<feature type="domain" description="Importin N-terminal" evidence="5">
    <location>
        <begin position="21"/>
        <end position="101"/>
    </location>
</feature>
<name>J7RKM0_HUIN7</name>
<organism evidence="6 7">
    <name type="scientific">Huiozyma naganishii (strain ATCC MYA-139 / BCRC 22969 / CBS 8797 / KCTC 17520 / NBRC 10181 / NCYC 3082 / Yp74L-3)</name>
    <name type="common">Yeast</name>
    <name type="synonym">Kazachstania naganishii</name>
    <dbReference type="NCBI Taxonomy" id="1071383"/>
    <lineage>
        <taxon>Eukaryota</taxon>
        <taxon>Fungi</taxon>
        <taxon>Dikarya</taxon>
        <taxon>Ascomycota</taxon>
        <taxon>Saccharomycotina</taxon>
        <taxon>Saccharomycetes</taxon>
        <taxon>Saccharomycetales</taxon>
        <taxon>Saccharomycetaceae</taxon>
        <taxon>Huiozyma</taxon>
    </lineage>
</organism>
<dbReference type="OMA" id="NPDQYTI"/>
<dbReference type="GO" id="GO:0006607">
    <property type="term" value="P:NLS-bearing protein import into nucleus"/>
    <property type="evidence" value="ECO:0007669"/>
    <property type="project" value="EnsemblFungi"/>
</dbReference>
<keyword evidence="4" id="KW-0539">Nucleus</keyword>
<dbReference type="GO" id="GO:0006334">
    <property type="term" value="P:nucleosome assembly"/>
    <property type="evidence" value="ECO:0007669"/>
    <property type="project" value="EnsemblFungi"/>
</dbReference>
<protein>
    <recommendedName>
        <fullName evidence="5">Importin N-terminal domain-containing protein</fullName>
    </recommendedName>
</protein>
<dbReference type="InterPro" id="IPR016024">
    <property type="entry name" value="ARM-type_fold"/>
</dbReference>
<keyword evidence="7" id="KW-1185">Reference proteome</keyword>
<comment type="subcellular location">
    <subcellularLocation>
        <location evidence="1">Nucleus</location>
    </subcellularLocation>
</comment>
<dbReference type="GO" id="GO:0005829">
    <property type="term" value="C:cytosol"/>
    <property type="evidence" value="ECO:0007669"/>
    <property type="project" value="TreeGrafter"/>
</dbReference>
<dbReference type="Gene3D" id="1.25.10.10">
    <property type="entry name" value="Leucine-rich Repeat Variant"/>
    <property type="match status" value="1"/>
</dbReference>
<dbReference type="PANTHER" id="PTHR10997">
    <property type="entry name" value="IMPORTIN-7, 8, 11"/>
    <property type="match status" value="1"/>
</dbReference>
<evidence type="ECO:0000256" key="3">
    <source>
        <dbReference type="ARBA" id="ARBA00022927"/>
    </source>
</evidence>
<dbReference type="SUPFAM" id="SSF48371">
    <property type="entry name" value="ARM repeat"/>
    <property type="match status" value="1"/>
</dbReference>
<dbReference type="Pfam" id="PF03810">
    <property type="entry name" value="IBN_N"/>
    <property type="match status" value="1"/>
</dbReference>
<sequence>MNMDELIALLQSPDNSVRTQAESNLMTVSDEDASHVLQSLINVALNSAEKPLTERQFALLSMRKLITFYWSPAFESYRNTATLDLLTKQYVRDSLLQLSLNDSQDTKIKKSASYCIVQISAVDFPDEWPKLLEELYGAITNFHSLSAISLLNEIYDDVISEEMFFEGGIGLETLQIIFQLLSSDASTIEAKLAAINLFHATLLQMSTVDSHTTQEKRKEMVRNCVPICLDTLRTLLEGLADINSALPLQLKGSIYKSLEFIKNKFPTQLFPSQFVEYFKIQAVRDLVALQINQDSFADDTVVEAFNECAIHVIELISSIEITEYGTEDQHAILKALLSLSRLDANTKESWTTDFNDFVSKETGLAASFTIRDQVADYLGTPTGAQSQTMFENILQLVSDILSSNADPTTIESSLFLLQSVLAEDTDFSVSSPQTLVQLISALIGPQTINTHNDSILRSRIILTIPKILDVFMDSLPNIKQLTKDLLLKTLQDALSSTDELIFCSTLIAFTYYVYFAELPSVLGSESCRELQEAVLGIVNHVASEAEEDTNGLLIEVLNHVISCNVASTDFKLLQKELTAMLSISSKDPSNIEVSVESQECLEKLLDNINTERYNKFISICLPSFVNIIKGNQPLKYKYNPLLSLILEFVRIFMKKKPTNGMLPRNFSEGIIALLVDILERSEEDETLQLATAAFSHLLNNTDPTIVIQHLTVVIKVLKRLLSMFVSDTAAQNVGTLIVTLFNKYSKELTNLIPDILESAIYRLIDAKNVTTQENLISLICYVTCCDPLQMVNFLFKFSESERRDIPSLMFNKWFETFEIVRGERKIKDNIIALSKIFFLSDFRLTYVKVNGDLLPYEGDRIITRSMAKEMPDRYTQIDVYSKIVKVFVTELQFRNKQPDAERLITSDIKHSDELAAAEGNDDDGWEDVDDVLDYEKLKEFVDDDDDREDSVGLGNDADEITGIDAVPQSATQLLTAFFKEAMTNNVNGFQEMYNALSESERTILSQCLL</sequence>
<dbReference type="Pfam" id="PF25018">
    <property type="entry name" value="HEAT_IPO9_c"/>
    <property type="match status" value="1"/>
</dbReference>
<dbReference type="STRING" id="1071383.J7RKM0"/>
<dbReference type="PROSITE" id="PS50166">
    <property type="entry name" value="IMPORTIN_B_NT"/>
    <property type="match status" value="1"/>
</dbReference>
<evidence type="ECO:0000313" key="6">
    <source>
        <dbReference type="EMBL" id="CCK70043.1"/>
    </source>
</evidence>
<evidence type="ECO:0000256" key="1">
    <source>
        <dbReference type="ARBA" id="ARBA00004123"/>
    </source>
</evidence>
<dbReference type="EMBL" id="HE978317">
    <property type="protein sequence ID" value="CCK70043.1"/>
    <property type="molecule type" value="Genomic_DNA"/>
</dbReference>
<evidence type="ECO:0000313" key="7">
    <source>
        <dbReference type="Proteomes" id="UP000006310"/>
    </source>
</evidence>
<dbReference type="InterPro" id="IPR011989">
    <property type="entry name" value="ARM-like"/>
</dbReference>
<dbReference type="RefSeq" id="XP_022464289.1">
    <property type="nucleotide sequence ID" value="XM_022607722.1"/>
</dbReference>
<dbReference type="GeneID" id="34525732"/>
<dbReference type="PANTHER" id="PTHR10997:SF9">
    <property type="entry name" value="IMPORTIN-9"/>
    <property type="match status" value="1"/>
</dbReference>
<evidence type="ECO:0000259" key="5">
    <source>
        <dbReference type="PROSITE" id="PS50166"/>
    </source>
</evidence>
<keyword evidence="3" id="KW-0653">Protein transport</keyword>
<dbReference type="GO" id="GO:0005635">
    <property type="term" value="C:nuclear envelope"/>
    <property type="evidence" value="ECO:0007669"/>
    <property type="project" value="TreeGrafter"/>
</dbReference>
<evidence type="ECO:0000256" key="4">
    <source>
        <dbReference type="ARBA" id="ARBA00023242"/>
    </source>
</evidence>
<dbReference type="KEGG" id="kng:KNAG_0D02940"/>
<accession>J7RKM0</accession>
<evidence type="ECO:0000256" key="2">
    <source>
        <dbReference type="ARBA" id="ARBA00022448"/>
    </source>
</evidence>